<keyword evidence="3" id="KW-1185">Reference proteome</keyword>
<dbReference type="InterPro" id="IPR017146">
    <property type="entry name" value="Lanti_2_LanM"/>
</dbReference>
<dbReference type="SMART" id="SM01260">
    <property type="entry name" value="LANC_like"/>
    <property type="match status" value="1"/>
</dbReference>
<dbReference type="InterPro" id="IPR012341">
    <property type="entry name" value="6hp_glycosidase-like_sf"/>
</dbReference>
<dbReference type="PRINTS" id="PR01950">
    <property type="entry name" value="LANCSUPER"/>
</dbReference>
<gene>
    <name evidence="2" type="primary">lanM</name>
    <name evidence="2" type="ORF">D9753_34550</name>
</gene>
<sequence>MYGCPSPVRAGDAAGRVADVTTTDTASPVTGVTPSWWAPAATLRERLSAPYPPAAPAAGPAAGPRTRSAVEQACESVRSARLGADARLVAALAAEPPARLAGRLAKPQWAVFVEGAVTAAPETPEGVRAGAVTVPADAADGAAVFEPVLRPLVTAAVAELVEQAGTGGAEPGEVAVFAREYAHWLARRLAKAAARTLVVELAAARDAGDLSGATAADRFADFAARAGTRAGLARFFTGYPVLARLLARTCRHTARSGAELLTRLAADRRKLADALFGGRDPGPLTAVRLGLGDLHQQGRSVAVLRFADGSAVYKPRPVDQHALLDHMAGWLDAKVPGLGLRTPRWVAGDGYGWLEYIDHRTCRSLTEIDRFHRRQGALIALAYTLEGVDLHCENLLAHGDQPVLVDVETLLHPVLREGGTTRPDPAAGAHASSVHRTCLLPQLMLGELGAVDISALGGAPGGEFPNTRMIWEDAGTDRMRLVRRPAPFTGALNRPYSAATAPRSADRLAAVLAGFRTGYDAVVRHRDELSGPAAPLAAGADAVGRLVARPTVLYATLLEEATHPQVLRDGLDRDAMFAVLWAESDGDPARQALIEYEIADLWDGDVPVFFHRPGSPEVFASDGSPVDGVLDTSGLASARAKLATMSTVDRHAQEWIISATLASTEPGAAGPRHRVGRRARPAPAALSEPSALLAAATGIADEIAGRSVRGHGRVNWIGLEAVDDRWTVLPMGAGLAQGYTGVALFLAQFGALTGSARHTELARAALAPVPELVAAIAADPALSRAVGPGGFEGLGGVCYALARVATLVGDDLAACLPTALDALALAALGDDTPPDVSAGLAGALAALHAVHRERGLPQAAELADRIAERLLRLGPAGRPGDGLPERFGFAFGEAGIGWALTRHARFAGGPLGARAGAAGRARLTAALAAADRLDVGWCSGATGVVLAAADAGLCPQPADGPARDASRRLTEHPPVADLSLCHGELGIAEAVAALAGRGHAEARTSLTGRIGPVLGVLHDWGPRCGTPGHVPTPGLLTGLSGIGYQLLRLGFADTVPSVLLLDPAPGGG</sequence>
<dbReference type="PIRSF" id="PIRSF037228">
    <property type="entry name" value="Lant_mod_RumM"/>
    <property type="match status" value="1"/>
</dbReference>
<dbReference type="GO" id="GO:0031179">
    <property type="term" value="P:peptide modification"/>
    <property type="evidence" value="ECO:0007669"/>
    <property type="project" value="InterPro"/>
</dbReference>
<dbReference type="AlphaFoldDB" id="A0A3G2JNM2"/>
<dbReference type="OrthoDB" id="9148343at2"/>
<evidence type="ECO:0000313" key="2">
    <source>
        <dbReference type="EMBL" id="AYN43161.1"/>
    </source>
</evidence>
<dbReference type="Pfam" id="PF13575">
    <property type="entry name" value="DUF4135"/>
    <property type="match status" value="1"/>
</dbReference>
<dbReference type="InterPro" id="IPR025410">
    <property type="entry name" value="Lant_dehyd"/>
</dbReference>
<proteinExistence type="predicted"/>
<name>A0A3G2JNM2_9ACTN</name>
<protein>
    <submittedName>
        <fullName evidence="2">Type 2 lantipeptide synthetase LanM</fullName>
    </submittedName>
</protein>
<feature type="domain" description="Lantibiotic biosynthesis protein dehydration" evidence="1">
    <location>
        <begin position="239"/>
        <end position="610"/>
    </location>
</feature>
<dbReference type="GO" id="GO:0005975">
    <property type="term" value="P:carbohydrate metabolic process"/>
    <property type="evidence" value="ECO:0007669"/>
    <property type="project" value="InterPro"/>
</dbReference>
<reference evidence="2 3" key="1">
    <citation type="submission" date="2018-10" db="EMBL/GenBank/DDBJ databases">
        <title>The genome of Streptomyces dangxiongensis Z022.</title>
        <authorList>
            <person name="Zhang B."/>
        </authorList>
    </citation>
    <scope>NUCLEOTIDE SEQUENCE [LARGE SCALE GENOMIC DNA]</scope>
    <source>
        <strain evidence="2 3">Z022</strain>
    </source>
</reference>
<accession>A0A3G2JNM2</accession>
<dbReference type="Pfam" id="PF05147">
    <property type="entry name" value="LANC_like"/>
    <property type="match status" value="2"/>
</dbReference>
<evidence type="ECO:0000259" key="1">
    <source>
        <dbReference type="Pfam" id="PF13575"/>
    </source>
</evidence>
<dbReference type="Gene3D" id="1.50.10.10">
    <property type="match status" value="1"/>
</dbReference>
<dbReference type="EMBL" id="CP033073">
    <property type="protein sequence ID" value="AYN43161.1"/>
    <property type="molecule type" value="Genomic_DNA"/>
</dbReference>
<dbReference type="SUPFAM" id="SSF158745">
    <property type="entry name" value="LanC-like"/>
    <property type="match status" value="1"/>
</dbReference>
<organism evidence="2 3">
    <name type="scientific">Streptomyces dangxiongensis</name>
    <dbReference type="NCBI Taxonomy" id="1442032"/>
    <lineage>
        <taxon>Bacteria</taxon>
        <taxon>Bacillati</taxon>
        <taxon>Actinomycetota</taxon>
        <taxon>Actinomycetes</taxon>
        <taxon>Kitasatosporales</taxon>
        <taxon>Streptomycetaceae</taxon>
        <taxon>Streptomyces</taxon>
    </lineage>
</organism>
<dbReference type="Proteomes" id="UP000268329">
    <property type="component" value="Chromosome"/>
</dbReference>
<dbReference type="InterPro" id="IPR007822">
    <property type="entry name" value="LANC-like"/>
</dbReference>
<dbReference type="NCBIfam" id="TIGR03897">
    <property type="entry name" value="lanti_2_LanM"/>
    <property type="match status" value="1"/>
</dbReference>
<evidence type="ECO:0000313" key="3">
    <source>
        <dbReference type="Proteomes" id="UP000268329"/>
    </source>
</evidence>
<dbReference type="CDD" id="cd04792">
    <property type="entry name" value="LanM-like"/>
    <property type="match status" value="1"/>
</dbReference>
<dbReference type="KEGG" id="sdd:D9753_34550"/>